<comment type="cofactor">
    <cofactor evidence="5">
        <name>[2Fe-2S] cluster</name>
        <dbReference type="ChEBI" id="CHEBI:190135"/>
    </cofactor>
</comment>
<feature type="domain" description="Rieske" evidence="7">
    <location>
        <begin position="183"/>
        <end position="279"/>
    </location>
</feature>
<evidence type="ECO:0000256" key="6">
    <source>
        <dbReference type="ARBA" id="ARBA00038001"/>
    </source>
</evidence>
<evidence type="ECO:0000256" key="1">
    <source>
        <dbReference type="ARBA" id="ARBA00022714"/>
    </source>
</evidence>
<dbReference type="Gene3D" id="2.102.10.10">
    <property type="entry name" value="Rieske [2Fe-2S] iron-sulphur domain"/>
    <property type="match status" value="1"/>
</dbReference>
<evidence type="ECO:0000256" key="4">
    <source>
        <dbReference type="ARBA" id="ARBA00023014"/>
    </source>
</evidence>
<evidence type="ECO:0000256" key="2">
    <source>
        <dbReference type="ARBA" id="ARBA00022723"/>
    </source>
</evidence>
<keyword evidence="1" id="KW-0001">2Fe-2S</keyword>
<proteinExistence type="inferred from homology"/>
<dbReference type="GO" id="GO:0004497">
    <property type="term" value="F:monooxygenase activity"/>
    <property type="evidence" value="ECO:0007669"/>
    <property type="project" value="UniProtKB-ARBA"/>
</dbReference>
<comment type="caution">
    <text evidence="8">The sequence shown here is derived from an EMBL/GenBank/DDBJ whole genome shotgun (WGS) entry which is preliminary data.</text>
</comment>
<dbReference type="EMBL" id="SMTK01000005">
    <property type="protein sequence ID" value="TDK24019.1"/>
    <property type="molecule type" value="Genomic_DNA"/>
</dbReference>
<dbReference type="InterPro" id="IPR019251">
    <property type="entry name" value="DUF2231_TM"/>
</dbReference>
<dbReference type="CDD" id="cd03467">
    <property type="entry name" value="Rieske"/>
    <property type="match status" value="1"/>
</dbReference>
<keyword evidence="9" id="KW-1185">Reference proteome</keyword>
<evidence type="ECO:0000256" key="3">
    <source>
        <dbReference type="ARBA" id="ARBA00023004"/>
    </source>
</evidence>
<organism evidence="8 9">
    <name type="scientific">Arthrobacter crusticola</name>
    <dbReference type="NCBI Taxonomy" id="2547960"/>
    <lineage>
        <taxon>Bacteria</taxon>
        <taxon>Bacillati</taxon>
        <taxon>Actinomycetota</taxon>
        <taxon>Actinomycetes</taxon>
        <taxon>Micrococcales</taxon>
        <taxon>Micrococcaceae</taxon>
        <taxon>Arthrobacter</taxon>
    </lineage>
</organism>
<keyword evidence="2" id="KW-0479">Metal-binding</keyword>
<dbReference type="InterPro" id="IPR036922">
    <property type="entry name" value="Rieske_2Fe-2S_sf"/>
</dbReference>
<dbReference type="Pfam" id="PF09990">
    <property type="entry name" value="DUF2231"/>
    <property type="match status" value="1"/>
</dbReference>
<dbReference type="Pfam" id="PF00355">
    <property type="entry name" value="Rieske"/>
    <property type="match status" value="1"/>
</dbReference>
<dbReference type="RefSeq" id="WP_133404703.1">
    <property type="nucleotide sequence ID" value="NZ_SMTK01000005.1"/>
</dbReference>
<dbReference type="PANTHER" id="PTHR21496">
    <property type="entry name" value="FERREDOXIN-RELATED"/>
    <property type="match status" value="1"/>
</dbReference>
<keyword evidence="4" id="KW-0411">Iron-sulfur</keyword>
<dbReference type="InterPro" id="IPR017941">
    <property type="entry name" value="Rieske_2Fe-2S"/>
</dbReference>
<comment type="similarity">
    <text evidence="6">Belongs to the bacterial ring-hydroxylating dioxygenase ferredoxin component family.</text>
</comment>
<dbReference type="SUPFAM" id="SSF50022">
    <property type="entry name" value="ISP domain"/>
    <property type="match status" value="1"/>
</dbReference>
<keyword evidence="3" id="KW-0408">Iron</keyword>
<dbReference type="GO" id="GO:0046872">
    <property type="term" value="F:metal ion binding"/>
    <property type="evidence" value="ECO:0007669"/>
    <property type="project" value="UniProtKB-KW"/>
</dbReference>
<name>A0A4R5TQY4_9MICC</name>
<dbReference type="AlphaFoldDB" id="A0A4R5TQY4"/>
<sequence length="291" mass="30449">MNLLHSMVEALEKFKPLDTVAAPVASAVEKTLRPRVLRNALSGTALGHRLHPVLTDIPTGAWTMATLLDLVGGRDSEHSADLLVGVGIASAIPTAITGANDWADTVGKDSRVGLVHAVGNSTALTLYSLSAVARRRGSRTAGTLLGVGGCGALLFSAYLGGHLSYARGVNVNRTAWREGPEAWTPVLTDGELADGERRVVEADGVSILLYRDGGTVRAMDSVCSHLGGPLEEGEIANGCVTCPWHGSTFRFDDGTVVRGPASNPQPVYEARVDDGMITVRRAAAEESISSS</sequence>
<gene>
    <name evidence="8" type="ORF">E2F48_14620</name>
</gene>
<evidence type="ECO:0000259" key="7">
    <source>
        <dbReference type="PROSITE" id="PS51296"/>
    </source>
</evidence>
<evidence type="ECO:0000256" key="5">
    <source>
        <dbReference type="ARBA" id="ARBA00034078"/>
    </source>
</evidence>
<dbReference type="OrthoDB" id="9795104at2"/>
<evidence type="ECO:0000313" key="9">
    <source>
        <dbReference type="Proteomes" id="UP000295411"/>
    </source>
</evidence>
<protein>
    <submittedName>
        <fullName evidence="8">Iron-sulfur protein</fullName>
    </submittedName>
</protein>
<accession>A0A4R5TQY4</accession>
<dbReference type="GO" id="GO:0051537">
    <property type="term" value="F:2 iron, 2 sulfur cluster binding"/>
    <property type="evidence" value="ECO:0007669"/>
    <property type="project" value="UniProtKB-KW"/>
</dbReference>
<dbReference type="GO" id="GO:0016705">
    <property type="term" value="F:oxidoreductase activity, acting on paired donors, with incorporation or reduction of molecular oxygen"/>
    <property type="evidence" value="ECO:0007669"/>
    <property type="project" value="UniProtKB-ARBA"/>
</dbReference>
<evidence type="ECO:0000313" key="8">
    <source>
        <dbReference type="EMBL" id="TDK24019.1"/>
    </source>
</evidence>
<reference evidence="8 9" key="1">
    <citation type="submission" date="2019-03" db="EMBL/GenBank/DDBJ databases">
        <title>Arthrobacter sp. nov., an bacterium isolated from biocrust in Mu Us Desert.</title>
        <authorList>
            <person name="Lixiong L."/>
        </authorList>
    </citation>
    <scope>NUCLEOTIDE SEQUENCE [LARGE SCALE GENOMIC DNA]</scope>
    <source>
        <strain evidence="8 9">SLN-3</strain>
    </source>
</reference>
<dbReference type="PROSITE" id="PS51296">
    <property type="entry name" value="RIESKE"/>
    <property type="match status" value="1"/>
</dbReference>
<dbReference type="Proteomes" id="UP000295411">
    <property type="component" value="Unassembled WGS sequence"/>
</dbReference>
<dbReference type="PANTHER" id="PTHR21496:SF0">
    <property type="entry name" value="RIESKE DOMAIN-CONTAINING PROTEIN"/>
    <property type="match status" value="1"/>
</dbReference>